<reference evidence="1 2" key="1">
    <citation type="submission" date="2019-03" db="EMBL/GenBank/DDBJ databases">
        <title>Single cell metagenomics reveals metabolic interactions within the superorganism composed of flagellate Streblomastix strix and complex community of Bacteroidetes bacteria on its surface.</title>
        <authorList>
            <person name="Treitli S.C."/>
            <person name="Kolisko M."/>
            <person name="Husnik F."/>
            <person name="Keeling P."/>
            <person name="Hampl V."/>
        </authorList>
    </citation>
    <scope>NUCLEOTIDE SEQUENCE [LARGE SCALE GENOMIC DNA]</scope>
    <source>
        <strain evidence="1">ST1C</strain>
    </source>
</reference>
<dbReference type="Proteomes" id="UP000324800">
    <property type="component" value="Unassembled WGS sequence"/>
</dbReference>
<sequence length="93" mass="10758">MDKAKLRLLTIWNIYNNQQIEEGGLLASLNEWFTSRSDDPELDELMKLFYSDKDNISRKQSVQALLKIIEARGNEGLGNNQQDKEKLEQSQSN</sequence>
<organism evidence="1 2">
    <name type="scientific">Streblomastix strix</name>
    <dbReference type="NCBI Taxonomy" id="222440"/>
    <lineage>
        <taxon>Eukaryota</taxon>
        <taxon>Metamonada</taxon>
        <taxon>Preaxostyla</taxon>
        <taxon>Oxymonadida</taxon>
        <taxon>Streblomastigidae</taxon>
        <taxon>Streblomastix</taxon>
    </lineage>
</organism>
<protein>
    <submittedName>
        <fullName evidence="1">Uncharacterized protein</fullName>
    </submittedName>
</protein>
<dbReference type="EMBL" id="SNRW01000187">
    <property type="protein sequence ID" value="KAA6402776.1"/>
    <property type="molecule type" value="Genomic_DNA"/>
</dbReference>
<dbReference type="AlphaFoldDB" id="A0A5J4X7R6"/>
<name>A0A5J4X7R6_9EUKA</name>
<gene>
    <name evidence="1" type="ORF">EZS28_001701</name>
</gene>
<evidence type="ECO:0000313" key="2">
    <source>
        <dbReference type="Proteomes" id="UP000324800"/>
    </source>
</evidence>
<evidence type="ECO:0000313" key="1">
    <source>
        <dbReference type="EMBL" id="KAA6402776.1"/>
    </source>
</evidence>
<proteinExistence type="predicted"/>
<accession>A0A5J4X7R6</accession>
<comment type="caution">
    <text evidence="1">The sequence shown here is derived from an EMBL/GenBank/DDBJ whole genome shotgun (WGS) entry which is preliminary data.</text>
</comment>